<dbReference type="NCBIfam" id="NF008277">
    <property type="entry name" value="PRK11055.1"/>
    <property type="match status" value="1"/>
</dbReference>
<dbReference type="InterPro" id="IPR008183">
    <property type="entry name" value="Aldose_1/G6P_1-epimerase"/>
</dbReference>
<dbReference type="InterPro" id="IPR047215">
    <property type="entry name" value="Galactose_mutarotase-like"/>
</dbReference>
<dbReference type="PIRSF" id="PIRSF005096">
    <property type="entry name" value="GALM"/>
    <property type="match status" value="1"/>
</dbReference>
<reference evidence="9 10" key="1">
    <citation type="submission" date="2016-10" db="EMBL/GenBank/DDBJ databases">
        <authorList>
            <person name="de Groot N.N."/>
        </authorList>
    </citation>
    <scope>NUCLEOTIDE SEQUENCE [LARGE SCALE GENOMIC DNA]</scope>
    <source>
        <strain evidence="9 10">CGMCC 1.5382</strain>
    </source>
</reference>
<evidence type="ECO:0000313" key="9">
    <source>
        <dbReference type="EMBL" id="SDK59752.1"/>
    </source>
</evidence>
<dbReference type="Pfam" id="PF01263">
    <property type="entry name" value="Aldose_epim"/>
    <property type="match status" value="1"/>
</dbReference>
<keyword evidence="10" id="KW-1185">Reference proteome</keyword>
<feature type="active site" description="Proton acceptor" evidence="6">
    <location>
        <position position="315"/>
    </location>
</feature>
<dbReference type="SUPFAM" id="SSF74650">
    <property type="entry name" value="Galactose mutarotase-like"/>
    <property type="match status" value="1"/>
</dbReference>
<sequence length="352" mass="38152">MNKELFGQLSDGREVHKVTLGNRSGASVEILTYGGVIRSLQVPDRDGHLKNVVLGFTGLDDYVSSSPYFGAIIGRYANRIAQGRFSIDGTSYQVSVNDSPSSLHGGHEGFDRKIWQVADIDDSSLTLHYVSCDGEEGYPGTLSIDVRYELTADNTLEVQYAATTDAPTIINLTNHSFFNLGGEGFGSALGHLAQLDAENFLPVGEDLLPTGEIRAVAGTEMDFRTARAIGERIRTGSRQIQISKGYDHNFLLNRSRIDGSGLAFAARFEEPKSGRTMEVWTTEPAVDFYTGNFLNGGLVGSGGNVYRQADAFAIEPERPSNAPNTPGFESAVLRPGELYQSTSQYRFGVAGI</sequence>
<dbReference type="RefSeq" id="WP_092323367.1">
    <property type="nucleotide sequence ID" value="NZ_FNFU01000008.1"/>
</dbReference>
<name>A0A1G9D760_9MICO</name>
<dbReference type="Proteomes" id="UP000198701">
    <property type="component" value="Unassembled WGS sequence"/>
</dbReference>
<dbReference type="PANTHER" id="PTHR10091:SF0">
    <property type="entry name" value="GALACTOSE MUTAROTASE"/>
    <property type="match status" value="1"/>
</dbReference>
<gene>
    <name evidence="9" type="ORF">SAMN05216282_108101</name>
</gene>
<evidence type="ECO:0000256" key="7">
    <source>
        <dbReference type="PIRSR" id="PIRSR005096-2"/>
    </source>
</evidence>
<dbReference type="GO" id="GO:0033499">
    <property type="term" value="P:galactose catabolic process via UDP-galactose, Leloir pathway"/>
    <property type="evidence" value="ECO:0007669"/>
    <property type="project" value="TreeGrafter"/>
</dbReference>
<feature type="binding site" evidence="8">
    <location>
        <begin position="78"/>
        <end position="79"/>
    </location>
    <ligand>
        <name>beta-D-galactose</name>
        <dbReference type="ChEBI" id="CHEBI:27667"/>
    </ligand>
</feature>
<feature type="binding site" evidence="7">
    <location>
        <position position="247"/>
    </location>
    <ligand>
        <name>beta-D-galactose</name>
        <dbReference type="ChEBI" id="CHEBI:27667"/>
    </ligand>
</feature>
<comment type="similarity">
    <text evidence="2 5">Belongs to the aldose epimerase family.</text>
</comment>
<dbReference type="PANTHER" id="PTHR10091">
    <property type="entry name" value="ALDOSE-1-EPIMERASE"/>
    <property type="match status" value="1"/>
</dbReference>
<dbReference type="EMBL" id="FNFU01000008">
    <property type="protein sequence ID" value="SDK59752.1"/>
    <property type="molecule type" value="Genomic_DNA"/>
</dbReference>
<evidence type="ECO:0000256" key="1">
    <source>
        <dbReference type="ARBA" id="ARBA00005028"/>
    </source>
</evidence>
<dbReference type="InterPro" id="IPR011013">
    <property type="entry name" value="Gal_mutarotase_sf_dom"/>
</dbReference>
<comment type="catalytic activity">
    <reaction evidence="5">
        <text>alpha-D-glucose = beta-D-glucose</text>
        <dbReference type="Rhea" id="RHEA:10264"/>
        <dbReference type="ChEBI" id="CHEBI:15903"/>
        <dbReference type="ChEBI" id="CHEBI:17925"/>
        <dbReference type="EC" id="5.1.3.3"/>
    </reaction>
</comment>
<dbReference type="UniPathway" id="UPA00242"/>
<evidence type="ECO:0000256" key="2">
    <source>
        <dbReference type="ARBA" id="ARBA00006206"/>
    </source>
</evidence>
<comment type="pathway">
    <text evidence="1 5">Carbohydrate metabolism; hexose metabolism.</text>
</comment>
<evidence type="ECO:0000256" key="5">
    <source>
        <dbReference type="PIRNR" id="PIRNR005096"/>
    </source>
</evidence>
<dbReference type="CDD" id="cd09019">
    <property type="entry name" value="galactose_mutarotase_like"/>
    <property type="match status" value="1"/>
</dbReference>
<protein>
    <recommendedName>
        <fullName evidence="5">Aldose 1-epimerase</fullName>
        <ecNumber evidence="5">5.1.3.3</ecNumber>
    </recommendedName>
</protein>
<dbReference type="GO" id="GO:0030246">
    <property type="term" value="F:carbohydrate binding"/>
    <property type="evidence" value="ECO:0007669"/>
    <property type="project" value="InterPro"/>
</dbReference>
<dbReference type="GO" id="GO:0005737">
    <property type="term" value="C:cytoplasm"/>
    <property type="evidence" value="ECO:0007669"/>
    <property type="project" value="TreeGrafter"/>
</dbReference>
<dbReference type="GO" id="GO:0004034">
    <property type="term" value="F:aldose 1-epimerase activity"/>
    <property type="evidence" value="ECO:0007669"/>
    <property type="project" value="UniProtKB-EC"/>
</dbReference>
<dbReference type="InterPro" id="IPR014718">
    <property type="entry name" value="GH-type_carb-bd"/>
</dbReference>
<feature type="active site" description="Proton donor" evidence="6">
    <location>
        <position position="175"/>
    </location>
</feature>
<proteinExistence type="inferred from homology"/>
<dbReference type="EC" id="5.1.3.3" evidence="5"/>
<dbReference type="STRING" id="386301.SAMN05216282_108101"/>
<organism evidence="9 10">
    <name type="scientific">Cryobacterium psychrotolerans</name>
    <dbReference type="NCBI Taxonomy" id="386301"/>
    <lineage>
        <taxon>Bacteria</taxon>
        <taxon>Bacillati</taxon>
        <taxon>Actinomycetota</taxon>
        <taxon>Actinomycetes</taxon>
        <taxon>Micrococcales</taxon>
        <taxon>Microbacteriaceae</taxon>
        <taxon>Cryobacterium</taxon>
    </lineage>
</organism>
<evidence type="ECO:0000256" key="4">
    <source>
        <dbReference type="ARBA" id="ARBA00023277"/>
    </source>
</evidence>
<dbReference type="AlphaFoldDB" id="A0A1G9D760"/>
<evidence type="ECO:0000256" key="8">
    <source>
        <dbReference type="PIRSR" id="PIRSR005096-3"/>
    </source>
</evidence>
<keyword evidence="3 5" id="KW-0413">Isomerase</keyword>
<dbReference type="Gene3D" id="2.70.98.10">
    <property type="match status" value="1"/>
</dbReference>
<accession>A0A1G9D760</accession>
<keyword evidence="4 5" id="KW-0119">Carbohydrate metabolism</keyword>
<dbReference type="OrthoDB" id="9779408at2"/>
<evidence type="ECO:0000256" key="6">
    <source>
        <dbReference type="PIRSR" id="PIRSR005096-1"/>
    </source>
</evidence>
<dbReference type="InterPro" id="IPR015443">
    <property type="entry name" value="Aldose_1-epimerase"/>
</dbReference>
<evidence type="ECO:0000256" key="3">
    <source>
        <dbReference type="ARBA" id="ARBA00023235"/>
    </source>
</evidence>
<dbReference type="GO" id="GO:0006006">
    <property type="term" value="P:glucose metabolic process"/>
    <property type="evidence" value="ECO:0007669"/>
    <property type="project" value="TreeGrafter"/>
</dbReference>
<evidence type="ECO:0000313" key="10">
    <source>
        <dbReference type="Proteomes" id="UP000198701"/>
    </source>
</evidence>